<protein>
    <submittedName>
        <fullName evidence="1">Uncharacterized protein</fullName>
    </submittedName>
</protein>
<evidence type="ECO:0000313" key="1">
    <source>
        <dbReference type="EMBL" id="KUM50833.1"/>
    </source>
</evidence>
<dbReference type="AlphaFoldDB" id="A0A101M4I8"/>
<gene>
    <name evidence="1" type="ORF">ABT39_MTgene677</name>
</gene>
<comment type="caution">
    <text evidence="1">The sequence shown here is derived from an EMBL/GenBank/DDBJ whole genome shotgun (WGS) entry which is preliminary data.</text>
</comment>
<dbReference type="EMBL" id="LKAM01000001">
    <property type="protein sequence ID" value="KUM50833.1"/>
    <property type="molecule type" value="Genomic_DNA"/>
</dbReference>
<keyword evidence="1" id="KW-0496">Mitochondrion</keyword>
<geneLocation type="mitochondrion" evidence="1"/>
<organism evidence="1">
    <name type="scientific">Picea glauca</name>
    <name type="common">White spruce</name>
    <name type="synonym">Pinus glauca</name>
    <dbReference type="NCBI Taxonomy" id="3330"/>
    <lineage>
        <taxon>Eukaryota</taxon>
        <taxon>Viridiplantae</taxon>
        <taxon>Streptophyta</taxon>
        <taxon>Embryophyta</taxon>
        <taxon>Tracheophyta</taxon>
        <taxon>Spermatophyta</taxon>
        <taxon>Pinopsida</taxon>
        <taxon>Pinidae</taxon>
        <taxon>Conifers I</taxon>
        <taxon>Pinales</taxon>
        <taxon>Pinaceae</taxon>
        <taxon>Picea</taxon>
    </lineage>
</organism>
<sequence length="111" mass="11976">MAKPPGYGARCLKPPVTELFLGTVLKALPPGHVLICHKGLLVLWGTYNWARTPTDWSGGIWVTPSLLSSITPGKSSFLSISTSCGSTLGIEYGHQENNNHSLSTIINTWIN</sequence>
<name>A0A101M4I8_PICGL</name>
<reference evidence="1" key="1">
    <citation type="journal article" date="2015" name="Genome Biol. Evol.">
        <title>Organellar Genomes of White Spruce (Picea glauca): Assembly and Annotation.</title>
        <authorList>
            <person name="Jackman S.D."/>
            <person name="Warren R.L."/>
            <person name="Gibb E.A."/>
            <person name="Vandervalk B.P."/>
            <person name="Mohamadi H."/>
            <person name="Chu J."/>
            <person name="Raymond A."/>
            <person name="Pleasance S."/>
            <person name="Coope R."/>
            <person name="Wildung M.R."/>
            <person name="Ritland C.E."/>
            <person name="Bousquet J."/>
            <person name="Jones S.J."/>
            <person name="Bohlmann J."/>
            <person name="Birol I."/>
        </authorList>
    </citation>
    <scope>NUCLEOTIDE SEQUENCE [LARGE SCALE GENOMIC DNA]</scope>
    <source>
        <tissue evidence="1">Flushing bud</tissue>
    </source>
</reference>
<proteinExistence type="predicted"/>
<accession>A0A101M4I8</accession>